<evidence type="ECO:0000259" key="1">
    <source>
        <dbReference type="Pfam" id="PF14311"/>
    </source>
</evidence>
<dbReference type="PANTHER" id="PTHR37317:SF1">
    <property type="entry name" value="ZINC-RIBBON DOMAIN-CONTAINING PROTEIN-RELATED"/>
    <property type="match status" value="1"/>
</dbReference>
<organism evidence="2 3">
    <name type="scientific">Clostridium innocuum</name>
    <dbReference type="NCBI Taxonomy" id="1522"/>
    <lineage>
        <taxon>Bacteria</taxon>
        <taxon>Bacillati</taxon>
        <taxon>Bacillota</taxon>
        <taxon>Clostridia</taxon>
        <taxon>Eubacteriales</taxon>
        <taxon>Clostridiaceae</taxon>
        <taxon>Clostridium</taxon>
    </lineage>
</organism>
<dbReference type="InterPro" id="IPR025487">
    <property type="entry name" value="DUF4379"/>
</dbReference>
<feature type="domain" description="Treble clef zinc finger" evidence="1">
    <location>
        <begin position="172"/>
        <end position="224"/>
    </location>
</feature>
<dbReference type="PANTHER" id="PTHR37317">
    <property type="entry name" value="BLR8090 PROTEIN"/>
    <property type="match status" value="1"/>
</dbReference>
<name>A0AAP2XUW3_CLOIN</name>
<sequence length="509" mass="58752">MSKKPSHSLESRVMSYLRRKYHLNRLSERQIERLDAIGFNWEIKSRRTPEEKVALYVSIQEDKKNNKRWVCPETGECFVSKKEIFKRFADEGDSPHALERCIRRNTPWKGMHFVRRSDSPNNRTQLRANLISSIRKDIDLGRISESDLYLLSQYEFPFTVKEKEQVALDERLLSLWDYDANSEIDMSDLKLRKPYKWKCPVCGYQWSRSINDEIKSKGCPACLGRVCIAGRTDLATTNPELASEWNYERNEGLLPTDVVAGSAKRVWWRCATCGGEWQAQVVKRKMGKGMCPYCSGKKLMKGVNDLSSQYPQVALDYLPELNDGVPADEVIVKFGRKIRWKCHVCGHEWVNDVYDRTRAPKPSGCVRCQKEKITKHLRSEKMKETGSFRQADPELARTWDYERNGDLTPDDLLPGTNGKYWFICPDCGRSYLSCLVRKSALCPECARRKFPKGGRKVRCIETAKVYSTVKSAGEDIQRSPTNISRALRTGDTAGGYHWEYVAEDEEMQE</sequence>
<feature type="domain" description="Treble clef zinc finger" evidence="1">
    <location>
        <begin position="395"/>
        <end position="448"/>
    </location>
</feature>
<evidence type="ECO:0000313" key="2">
    <source>
        <dbReference type="EMBL" id="MCR0235600.1"/>
    </source>
</evidence>
<gene>
    <name evidence="2" type="ORF">MKC95_22830</name>
</gene>
<proteinExistence type="predicted"/>
<comment type="caution">
    <text evidence="2">The sequence shown here is derived from an EMBL/GenBank/DDBJ whole genome shotgun (WGS) entry which is preliminary data.</text>
</comment>
<feature type="domain" description="Treble clef zinc finger" evidence="1">
    <location>
        <begin position="315"/>
        <end position="370"/>
    </location>
</feature>
<dbReference type="EMBL" id="JAKTMA010000089">
    <property type="protein sequence ID" value="MCR0235600.1"/>
    <property type="molecule type" value="Genomic_DNA"/>
</dbReference>
<dbReference type="Proteomes" id="UP001203972">
    <property type="component" value="Unassembled WGS sequence"/>
</dbReference>
<evidence type="ECO:0000313" key="3">
    <source>
        <dbReference type="Proteomes" id="UP001203972"/>
    </source>
</evidence>
<accession>A0AAP2XUW3</accession>
<dbReference type="AlphaFoldDB" id="A0AAP2XUW3"/>
<reference evidence="2" key="1">
    <citation type="journal article" date="2022" name="Clin. Infect. Dis.">
        <title>Association between Clostridium innocuum and antibiotic-associated diarrhea in adults and children: A cross-sectional study and comparative genomics analysis.</title>
        <authorList>
            <person name="Cherny K.E."/>
            <person name="Muscat E.B."/>
            <person name="Balaji A."/>
            <person name="Mukherjee J."/>
            <person name="Ozer E.A."/>
            <person name="Angarone M.P."/>
            <person name="Hauser A.R."/>
            <person name="Sichel J.S."/>
            <person name="Amponsah E."/>
            <person name="Kociolek L.K."/>
        </authorList>
    </citation>
    <scope>NUCLEOTIDE SEQUENCE</scope>
    <source>
        <strain evidence="2">NU1-AC-029v</strain>
    </source>
</reference>
<protein>
    <submittedName>
        <fullName evidence="2">Zinc-ribbon domain-containing protein</fullName>
    </submittedName>
</protein>
<dbReference type="Pfam" id="PF14311">
    <property type="entry name" value="DUF4379"/>
    <property type="match status" value="4"/>
</dbReference>
<feature type="domain" description="Treble clef zinc finger" evidence="1">
    <location>
        <begin position="241"/>
        <end position="297"/>
    </location>
</feature>